<evidence type="ECO:0000313" key="2">
    <source>
        <dbReference type="Proteomes" id="UP000755654"/>
    </source>
</evidence>
<dbReference type="Proteomes" id="UP000755654">
    <property type="component" value="Unassembled WGS sequence"/>
</dbReference>
<dbReference type="EMBL" id="JAAOMP010000040">
    <property type="protein sequence ID" value="MBU2759524.1"/>
    <property type="molecule type" value="Genomic_DNA"/>
</dbReference>
<proteinExistence type="predicted"/>
<name>A0ABS5ZWG9_9PROT</name>
<protein>
    <recommendedName>
        <fullName evidence="3">Transposase</fullName>
    </recommendedName>
</protein>
<reference evidence="1 2" key="1">
    <citation type="journal article" date="2021" name="ISME J.">
        <title>Genomic evolution of the class Acidithiobacillia: deep-branching Proteobacteria living in extreme acidic conditions.</title>
        <authorList>
            <person name="Moya-Beltran A."/>
            <person name="Beard S."/>
            <person name="Rojas-Villalobos C."/>
            <person name="Issotta F."/>
            <person name="Gallardo Y."/>
            <person name="Ulloa R."/>
            <person name="Giaveno A."/>
            <person name="Degli Esposti M."/>
            <person name="Johnson D.B."/>
            <person name="Quatrini R."/>
        </authorList>
    </citation>
    <scope>NUCLEOTIDE SEQUENCE [LARGE SCALE GENOMIC DNA]</scope>
    <source>
        <strain evidence="1 2">RW2</strain>
    </source>
</reference>
<evidence type="ECO:0000313" key="1">
    <source>
        <dbReference type="EMBL" id="MBU2759524.1"/>
    </source>
</evidence>
<organism evidence="1 2">
    <name type="scientific">Acidithiobacillus sulfurivorans</name>
    <dbReference type="NCBI Taxonomy" id="1958756"/>
    <lineage>
        <taxon>Bacteria</taxon>
        <taxon>Pseudomonadati</taxon>
        <taxon>Pseudomonadota</taxon>
        <taxon>Acidithiobacillia</taxon>
        <taxon>Acidithiobacillales</taxon>
        <taxon>Acidithiobacillaceae</taxon>
        <taxon>Acidithiobacillus</taxon>
    </lineage>
</organism>
<gene>
    <name evidence="1" type="ORF">HAP95_05000</name>
</gene>
<keyword evidence="2" id="KW-1185">Reference proteome</keyword>
<comment type="caution">
    <text evidence="1">The sequence shown here is derived from an EMBL/GenBank/DDBJ whole genome shotgun (WGS) entry which is preliminary data.</text>
</comment>
<sequence length="73" mass="8010">MNTDSYGTVTRAKIAKNLMVEITTSSSGMCAEWVGERPPKLSRRQMARYRAARHKALTGLAERLGTTIIVAEG</sequence>
<evidence type="ECO:0008006" key="3">
    <source>
        <dbReference type="Google" id="ProtNLM"/>
    </source>
</evidence>
<dbReference type="RefSeq" id="WP_215883219.1">
    <property type="nucleotide sequence ID" value="NZ_JAAOMP010000040.1"/>
</dbReference>
<accession>A0ABS5ZWG9</accession>